<dbReference type="InParanoid" id="A0A0C3I497"/>
<name>A0A0C3I497_OIDMZ</name>
<dbReference type="SUPFAM" id="SSF51735">
    <property type="entry name" value="NAD(P)-binding Rossmann-fold domains"/>
    <property type="match status" value="1"/>
</dbReference>
<dbReference type="Proteomes" id="UP000054321">
    <property type="component" value="Unassembled WGS sequence"/>
</dbReference>
<dbReference type="PANTHER" id="PTHR47706:SF4">
    <property type="entry name" value="NMRA-LIKE DOMAIN-CONTAINING PROTEIN"/>
    <property type="match status" value="1"/>
</dbReference>
<accession>A0A0C3I497</accession>
<feature type="domain" description="NmrA-like" evidence="4">
    <location>
        <begin position="5"/>
        <end position="208"/>
    </location>
</feature>
<dbReference type="HOGENOM" id="CLU_044876_0_0_1"/>
<evidence type="ECO:0000256" key="2">
    <source>
        <dbReference type="ARBA" id="ARBA00022857"/>
    </source>
</evidence>
<dbReference type="GO" id="GO:0016491">
    <property type="term" value="F:oxidoreductase activity"/>
    <property type="evidence" value="ECO:0007669"/>
    <property type="project" value="UniProtKB-KW"/>
</dbReference>
<gene>
    <name evidence="5" type="ORF">OIDMADRAFT_38009</name>
</gene>
<dbReference type="InterPro" id="IPR036291">
    <property type="entry name" value="NAD(P)-bd_dom_sf"/>
</dbReference>
<evidence type="ECO:0000259" key="4">
    <source>
        <dbReference type="Pfam" id="PF05368"/>
    </source>
</evidence>
<evidence type="ECO:0000313" key="6">
    <source>
        <dbReference type="Proteomes" id="UP000054321"/>
    </source>
</evidence>
<reference evidence="5 6" key="1">
    <citation type="submission" date="2014-04" db="EMBL/GenBank/DDBJ databases">
        <authorList>
            <consortium name="DOE Joint Genome Institute"/>
            <person name="Kuo A."/>
            <person name="Martino E."/>
            <person name="Perotto S."/>
            <person name="Kohler A."/>
            <person name="Nagy L.G."/>
            <person name="Floudas D."/>
            <person name="Copeland A."/>
            <person name="Barry K.W."/>
            <person name="Cichocki N."/>
            <person name="Veneault-Fourrey C."/>
            <person name="LaButti K."/>
            <person name="Lindquist E.A."/>
            <person name="Lipzen A."/>
            <person name="Lundell T."/>
            <person name="Morin E."/>
            <person name="Murat C."/>
            <person name="Sun H."/>
            <person name="Tunlid A."/>
            <person name="Henrissat B."/>
            <person name="Grigoriev I.V."/>
            <person name="Hibbett D.S."/>
            <person name="Martin F."/>
            <person name="Nordberg H.P."/>
            <person name="Cantor M.N."/>
            <person name="Hua S.X."/>
        </authorList>
    </citation>
    <scope>NUCLEOTIDE SEQUENCE [LARGE SCALE GENOMIC DNA]</scope>
    <source>
        <strain evidence="5 6">Zn</strain>
    </source>
</reference>
<dbReference type="PANTHER" id="PTHR47706">
    <property type="entry name" value="NMRA-LIKE FAMILY PROTEIN"/>
    <property type="match status" value="1"/>
</dbReference>
<protein>
    <recommendedName>
        <fullName evidence="4">NmrA-like domain-containing protein</fullName>
    </recommendedName>
</protein>
<dbReference type="AlphaFoldDB" id="A0A0C3I497"/>
<evidence type="ECO:0000313" key="5">
    <source>
        <dbReference type="EMBL" id="KIN09152.1"/>
    </source>
</evidence>
<dbReference type="InterPro" id="IPR051609">
    <property type="entry name" value="NmrA/Isoflavone_reductase-like"/>
</dbReference>
<dbReference type="OrthoDB" id="419598at2759"/>
<dbReference type="InterPro" id="IPR008030">
    <property type="entry name" value="NmrA-like"/>
</dbReference>
<keyword evidence="2" id="KW-0521">NADP</keyword>
<dbReference type="Gene3D" id="3.40.50.720">
    <property type="entry name" value="NAD(P)-binding Rossmann-like Domain"/>
    <property type="match status" value="1"/>
</dbReference>
<comment type="similarity">
    <text evidence="1">Belongs to the NmrA-type oxidoreductase family. Isoflavone reductase subfamily.</text>
</comment>
<reference evidence="6" key="2">
    <citation type="submission" date="2015-01" db="EMBL/GenBank/DDBJ databases">
        <title>Evolutionary Origins and Diversification of the Mycorrhizal Mutualists.</title>
        <authorList>
            <consortium name="DOE Joint Genome Institute"/>
            <consortium name="Mycorrhizal Genomics Consortium"/>
            <person name="Kohler A."/>
            <person name="Kuo A."/>
            <person name="Nagy L.G."/>
            <person name="Floudas D."/>
            <person name="Copeland A."/>
            <person name="Barry K.W."/>
            <person name="Cichocki N."/>
            <person name="Veneault-Fourrey C."/>
            <person name="LaButti K."/>
            <person name="Lindquist E.A."/>
            <person name="Lipzen A."/>
            <person name="Lundell T."/>
            <person name="Morin E."/>
            <person name="Murat C."/>
            <person name="Riley R."/>
            <person name="Ohm R."/>
            <person name="Sun H."/>
            <person name="Tunlid A."/>
            <person name="Henrissat B."/>
            <person name="Grigoriev I.V."/>
            <person name="Hibbett D.S."/>
            <person name="Martin F."/>
        </authorList>
    </citation>
    <scope>NUCLEOTIDE SEQUENCE [LARGE SCALE GENOMIC DNA]</scope>
    <source>
        <strain evidence="6">Zn</strain>
    </source>
</reference>
<dbReference type="EMBL" id="KN832870">
    <property type="protein sequence ID" value="KIN09152.1"/>
    <property type="molecule type" value="Genomic_DNA"/>
</dbReference>
<evidence type="ECO:0000256" key="3">
    <source>
        <dbReference type="ARBA" id="ARBA00023002"/>
    </source>
</evidence>
<keyword evidence="6" id="KW-1185">Reference proteome</keyword>
<organism evidence="5 6">
    <name type="scientific">Oidiodendron maius (strain Zn)</name>
    <dbReference type="NCBI Taxonomy" id="913774"/>
    <lineage>
        <taxon>Eukaryota</taxon>
        <taxon>Fungi</taxon>
        <taxon>Dikarya</taxon>
        <taxon>Ascomycota</taxon>
        <taxon>Pezizomycotina</taxon>
        <taxon>Leotiomycetes</taxon>
        <taxon>Leotiomycetes incertae sedis</taxon>
        <taxon>Myxotrichaceae</taxon>
        <taxon>Oidiodendron</taxon>
    </lineage>
</organism>
<dbReference type="Pfam" id="PF05368">
    <property type="entry name" value="NmrA"/>
    <property type="match status" value="1"/>
</dbReference>
<keyword evidence="3" id="KW-0560">Oxidoreductase</keyword>
<sequence>MVGVGVAGGTGHVGRAIVEAIVATGKHEVLILGRTANPQLSAELGVPILAVDYTNVDALAKTLEEHKVHTVVSAILMMPSPSGELPKEVELIQAADKSRFTKRIISSDWGVPHTKEHISQHISVKLKFDAEKALKKATSLESTKFINGYFMDYWGIPQVKSYMPPTTMVLDIPNNTAAITGSGNTPVVFTHTSDIAKFVAASLDLESWDAVSYIIGDRVTWNEFLRLAEETKRTKFTVAYDSLEKLQKGQVTELPGHVAFAATIGQWYEMGVMDFRPETSLNDCLPQLQTLKVKELLEKAWQ</sequence>
<proteinExistence type="inferred from homology"/>
<dbReference type="Gene3D" id="3.90.25.10">
    <property type="entry name" value="UDP-galactose 4-epimerase, domain 1"/>
    <property type="match status" value="1"/>
</dbReference>
<evidence type="ECO:0000256" key="1">
    <source>
        <dbReference type="ARBA" id="ARBA00005725"/>
    </source>
</evidence>